<dbReference type="EMBL" id="JAPDOG010000009">
    <property type="protein sequence ID" value="MCW3782295.1"/>
    <property type="molecule type" value="Genomic_DNA"/>
</dbReference>
<accession>A0ABT3J3P8</accession>
<protein>
    <submittedName>
        <fullName evidence="2">Hint domain-containing protein</fullName>
    </submittedName>
</protein>
<dbReference type="Proteomes" id="UP001207582">
    <property type="component" value="Unassembled WGS sequence"/>
</dbReference>
<proteinExistence type="predicted"/>
<feature type="domain" description="Hedgehog/Intein (Hint)" evidence="1">
    <location>
        <begin position="107"/>
        <end position="253"/>
    </location>
</feature>
<sequence length="303" mass="31821">MATQQVIGSPTLSVGPGQTEVVSVYTATKLPASWSVTVLSDGALSPGDYSVSIGPTGVLTLTLLPGADIPPGGVTVSLAVTAVHAGGGQGNTDTLTVSIAIDENAVPCFVEGTLITTTDGERPIETLGVGDRVLTLDGGAAPIRHILRREIGARRLASESTLRPVRIKAGAFGAGRPHTDLLVSPFHRILIGGWDIELHFGAEEAFAHAVHLVNDHSVVREDTAGPVTYIHLIFDRHEIILSNGLASESLHLGNVAVRCLDREDVAELERLFPEAESLSEHADFGLARGCLTRSEATLVASMR</sequence>
<organism evidence="2 3">
    <name type="scientific">Defluviimonas salinarum</name>
    <dbReference type="NCBI Taxonomy" id="2992147"/>
    <lineage>
        <taxon>Bacteria</taxon>
        <taxon>Pseudomonadati</taxon>
        <taxon>Pseudomonadota</taxon>
        <taxon>Alphaproteobacteria</taxon>
        <taxon>Rhodobacterales</taxon>
        <taxon>Paracoccaceae</taxon>
        <taxon>Albidovulum</taxon>
    </lineage>
</organism>
<comment type="caution">
    <text evidence="2">The sequence shown here is derived from an EMBL/GenBank/DDBJ whole genome shotgun (WGS) entry which is preliminary data.</text>
</comment>
<dbReference type="SUPFAM" id="SSF51294">
    <property type="entry name" value="Hedgehog/intein (Hint) domain"/>
    <property type="match status" value="1"/>
</dbReference>
<dbReference type="PROSITE" id="PS50817">
    <property type="entry name" value="INTEIN_N_TER"/>
    <property type="match status" value="1"/>
</dbReference>
<evidence type="ECO:0000313" key="3">
    <source>
        <dbReference type="Proteomes" id="UP001207582"/>
    </source>
</evidence>
<dbReference type="Gene3D" id="2.170.16.10">
    <property type="entry name" value="Hedgehog/Intein (Hint) domain"/>
    <property type="match status" value="1"/>
</dbReference>
<dbReference type="Pfam" id="PF13403">
    <property type="entry name" value="Hint_2"/>
    <property type="match status" value="1"/>
</dbReference>
<dbReference type="RefSeq" id="WP_264772095.1">
    <property type="nucleotide sequence ID" value="NZ_JAPDOG010000009.1"/>
</dbReference>
<evidence type="ECO:0000313" key="2">
    <source>
        <dbReference type="EMBL" id="MCW3782295.1"/>
    </source>
</evidence>
<reference evidence="2 3" key="1">
    <citation type="submission" date="2022-10" db="EMBL/GenBank/DDBJ databases">
        <title>Defluviimonas sp. CAU 1641 isolated from mud.</title>
        <authorList>
            <person name="Kim W."/>
        </authorList>
    </citation>
    <scope>NUCLEOTIDE SEQUENCE [LARGE SCALE GENOMIC DNA]</scope>
    <source>
        <strain evidence="2 3">CAU 1641</strain>
    </source>
</reference>
<dbReference type="InterPro" id="IPR006141">
    <property type="entry name" value="Intein_N"/>
</dbReference>
<dbReference type="InterPro" id="IPR036844">
    <property type="entry name" value="Hint_dom_sf"/>
</dbReference>
<gene>
    <name evidence="2" type="ORF">OM960_11915</name>
</gene>
<name>A0ABT3J3P8_9RHOB</name>
<dbReference type="InterPro" id="IPR028992">
    <property type="entry name" value="Hedgehog/Intein_dom"/>
</dbReference>
<evidence type="ECO:0000259" key="1">
    <source>
        <dbReference type="Pfam" id="PF13403"/>
    </source>
</evidence>
<keyword evidence="3" id="KW-1185">Reference proteome</keyword>